<feature type="domain" description="RNA-binding S4" evidence="9">
    <location>
        <begin position="37"/>
        <end position="102"/>
    </location>
</feature>
<dbReference type="EC" id="5.4.99.-" evidence="8"/>
<dbReference type="STRING" id="1348657.M622_14595"/>
<dbReference type="InterPro" id="IPR006145">
    <property type="entry name" value="PsdUridine_synth_RsuA/RluA"/>
</dbReference>
<dbReference type="Pfam" id="PF01479">
    <property type="entry name" value="S4"/>
    <property type="match status" value="1"/>
</dbReference>
<keyword evidence="11" id="KW-1185">Reference proteome</keyword>
<dbReference type="OrthoDB" id="9785808at2"/>
<sequence>MNLAIEKTRVNERADYIAGDAPNSPVVMMIPHDLAGLRLDQALARLFPAYSRSRLQAWLRDGRIQVDGASPDARRKVRGGEQVELVSAPAAEDSAQLPEDIPLQVVFEDEHLLVINKPAGLVVHPGNGNWSGTLLNALLHHAPELAEVPRAGIVHRLDKDTSGLLVVARTVPAQVNLIEQMQARSVKRVYRALVHGKLQAGGTVDASIGRHPTRRTRMAVVADGRPALTHYGIMERFAQTTLLECRLETGRTHQIRVHMAQLGHPLVGDPVYGGRRVPPPGCEGFSRQALHALCLGLVHPASAEFMQWEVPMAEDFIALLQRVRAAP</sequence>
<dbReference type="CDD" id="cd00165">
    <property type="entry name" value="S4"/>
    <property type="match status" value="1"/>
</dbReference>
<dbReference type="InterPro" id="IPR002942">
    <property type="entry name" value="S4_RNA-bd"/>
</dbReference>
<dbReference type="CDD" id="cd02869">
    <property type="entry name" value="PseudoU_synth_RluA_like"/>
    <property type="match status" value="1"/>
</dbReference>
<dbReference type="eggNOG" id="COG0564">
    <property type="taxonomic scope" value="Bacteria"/>
</dbReference>
<keyword evidence="3 8" id="KW-0413">Isomerase</keyword>
<dbReference type="NCBIfam" id="TIGR00005">
    <property type="entry name" value="rluA_subfam"/>
    <property type="match status" value="1"/>
</dbReference>
<organism evidence="10 11">
    <name type="scientific">Thauera terpenica 58Eu</name>
    <dbReference type="NCBI Taxonomy" id="1348657"/>
    <lineage>
        <taxon>Bacteria</taxon>
        <taxon>Pseudomonadati</taxon>
        <taxon>Pseudomonadota</taxon>
        <taxon>Betaproteobacteria</taxon>
        <taxon>Rhodocyclales</taxon>
        <taxon>Zoogloeaceae</taxon>
        <taxon>Thauera</taxon>
    </lineage>
</organism>
<proteinExistence type="inferred from homology"/>
<dbReference type="GO" id="GO:0160140">
    <property type="term" value="F:23S rRNA pseudouridine(1911/1915/1917) synthase activity"/>
    <property type="evidence" value="ECO:0007669"/>
    <property type="project" value="UniProtKB-EC"/>
</dbReference>
<dbReference type="SMART" id="SM00363">
    <property type="entry name" value="S4"/>
    <property type="match status" value="1"/>
</dbReference>
<comment type="similarity">
    <text evidence="1 8">Belongs to the pseudouridine synthase RluA family.</text>
</comment>
<dbReference type="InterPro" id="IPR020103">
    <property type="entry name" value="PsdUridine_synth_cat_dom_sf"/>
</dbReference>
<dbReference type="PROSITE" id="PS01129">
    <property type="entry name" value="PSI_RLU"/>
    <property type="match status" value="1"/>
</dbReference>
<comment type="catalytic activity">
    <reaction evidence="8">
        <text>a uridine in RNA = a pseudouridine in RNA</text>
        <dbReference type="Rhea" id="RHEA:48348"/>
        <dbReference type="Rhea" id="RHEA-COMP:12068"/>
        <dbReference type="Rhea" id="RHEA-COMP:12069"/>
        <dbReference type="ChEBI" id="CHEBI:65314"/>
        <dbReference type="ChEBI" id="CHEBI:65315"/>
    </reaction>
</comment>
<dbReference type="InterPro" id="IPR006224">
    <property type="entry name" value="PsdUridine_synth_RluA-like_CS"/>
</dbReference>
<dbReference type="EMBL" id="ATJV01000051">
    <property type="protein sequence ID" value="EPZ15736.1"/>
    <property type="molecule type" value="Genomic_DNA"/>
</dbReference>
<dbReference type="NCBIfam" id="NF008385">
    <property type="entry name" value="PRK11180.1"/>
    <property type="match status" value="1"/>
</dbReference>
<evidence type="ECO:0000256" key="5">
    <source>
        <dbReference type="ARBA" id="ARBA00056072"/>
    </source>
</evidence>
<gene>
    <name evidence="10" type="ORF">M622_14595</name>
</gene>
<keyword evidence="2 7" id="KW-0694">RNA-binding</keyword>
<dbReference type="PATRIC" id="fig|1348657.5.peg.1802"/>
<dbReference type="InterPro" id="IPR050188">
    <property type="entry name" value="RluA_PseudoU_synthase"/>
</dbReference>
<dbReference type="PROSITE" id="PS50889">
    <property type="entry name" value="S4"/>
    <property type="match status" value="1"/>
</dbReference>
<dbReference type="InterPro" id="IPR036986">
    <property type="entry name" value="S4_RNA-bd_sf"/>
</dbReference>
<dbReference type="FunFam" id="3.30.2350.10:FF:000006">
    <property type="entry name" value="Pseudouridine synthase"/>
    <property type="match status" value="1"/>
</dbReference>
<evidence type="ECO:0000256" key="7">
    <source>
        <dbReference type="PROSITE-ProRule" id="PRU00182"/>
    </source>
</evidence>
<evidence type="ECO:0000259" key="9">
    <source>
        <dbReference type="SMART" id="SM00363"/>
    </source>
</evidence>
<dbReference type="PANTHER" id="PTHR21600:SF44">
    <property type="entry name" value="RIBOSOMAL LARGE SUBUNIT PSEUDOURIDINE SYNTHASE D"/>
    <property type="match status" value="1"/>
</dbReference>
<feature type="active site" evidence="6">
    <location>
        <position position="158"/>
    </location>
</feature>
<evidence type="ECO:0000256" key="6">
    <source>
        <dbReference type="PIRSR" id="PIRSR606225-1"/>
    </source>
</evidence>
<dbReference type="PANTHER" id="PTHR21600">
    <property type="entry name" value="MITOCHONDRIAL RNA PSEUDOURIDINE SYNTHASE"/>
    <property type="match status" value="1"/>
</dbReference>
<dbReference type="GO" id="GO:0000455">
    <property type="term" value="P:enzyme-directed rRNA pseudouridine synthesis"/>
    <property type="evidence" value="ECO:0007669"/>
    <property type="project" value="UniProtKB-ARBA"/>
</dbReference>
<name>S9ZMA1_9RHOO</name>
<evidence type="ECO:0000256" key="8">
    <source>
        <dbReference type="RuleBase" id="RU362028"/>
    </source>
</evidence>
<accession>S9ZMA1</accession>
<dbReference type="AlphaFoldDB" id="S9ZMA1"/>
<evidence type="ECO:0000256" key="2">
    <source>
        <dbReference type="ARBA" id="ARBA00022884"/>
    </source>
</evidence>
<comment type="caution">
    <text evidence="10">The sequence shown here is derived from an EMBL/GenBank/DDBJ whole genome shotgun (WGS) entry which is preliminary data.</text>
</comment>
<dbReference type="GO" id="GO:0003723">
    <property type="term" value="F:RNA binding"/>
    <property type="evidence" value="ECO:0007669"/>
    <property type="project" value="UniProtKB-KW"/>
</dbReference>
<dbReference type="Gene3D" id="3.30.2350.10">
    <property type="entry name" value="Pseudouridine synthase"/>
    <property type="match status" value="1"/>
</dbReference>
<evidence type="ECO:0000313" key="11">
    <source>
        <dbReference type="Proteomes" id="UP000015455"/>
    </source>
</evidence>
<comment type="function">
    <text evidence="5">Responsible for synthesis of pseudouridine from uracil at positions 1911, 1915 and 1917 in 23S ribosomal RNA.</text>
</comment>
<evidence type="ECO:0000256" key="1">
    <source>
        <dbReference type="ARBA" id="ARBA00010876"/>
    </source>
</evidence>
<dbReference type="SUPFAM" id="SSF55120">
    <property type="entry name" value="Pseudouridine synthase"/>
    <property type="match status" value="1"/>
</dbReference>
<dbReference type="Gene3D" id="3.10.290.10">
    <property type="entry name" value="RNA-binding S4 domain"/>
    <property type="match status" value="1"/>
</dbReference>
<protein>
    <recommendedName>
        <fullName evidence="8">Pseudouridine synthase</fullName>
        <ecNumber evidence="8">5.4.99.-</ecNumber>
    </recommendedName>
</protein>
<dbReference type="SUPFAM" id="SSF55174">
    <property type="entry name" value="Alpha-L RNA-binding motif"/>
    <property type="match status" value="1"/>
</dbReference>
<evidence type="ECO:0000313" key="10">
    <source>
        <dbReference type="EMBL" id="EPZ15736.1"/>
    </source>
</evidence>
<reference evidence="10 11" key="1">
    <citation type="submission" date="2013-06" db="EMBL/GenBank/DDBJ databases">
        <title>Draft genome sequence of Thauera terpenica.</title>
        <authorList>
            <person name="Liu B."/>
            <person name="Frostegard A.H."/>
            <person name="Shapleigh J.P."/>
        </authorList>
    </citation>
    <scope>NUCLEOTIDE SEQUENCE [LARGE SCALE GENOMIC DNA]</scope>
    <source>
        <strain evidence="10 11">58Eu</strain>
    </source>
</reference>
<evidence type="ECO:0000256" key="3">
    <source>
        <dbReference type="ARBA" id="ARBA00023235"/>
    </source>
</evidence>
<comment type="catalytic activity">
    <reaction evidence="4">
        <text>uridine(1911/1915/1917) in 23S rRNA = pseudouridine(1911/1915/1917) in 23S rRNA</text>
        <dbReference type="Rhea" id="RHEA:42524"/>
        <dbReference type="Rhea" id="RHEA-COMP:10097"/>
        <dbReference type="Rhea" id="RHEA-COMP:10098"/>
        <dbReference type="ChEBI" id="CHEBI:65314"/>
        <dbReference type="ChEBI" id="CHEBI:65315"/>
        <dbReference type="EC" id="5.4.99.23"/>
    </reaction>
</comment>
<dbReference type="Pfam" id="PF00849">
    <property type="entry name" value="PseudoU_synth_2"/>
    <property type="match status" value="1"/>
</dbReference>
<dbReference type="Proteomes" id="UP000015455">
    <property type="component" value="Unassembled WGS sequence"/>
</dbReference>
<evidence type="ECO:0000256" key="4">
    <source>
        <dbReference type="ARBA" id="ARBA00036882"/>
    </source>
</evidence>
<dbReference type="InterPro" id="IPR006225">
    <property type="entry name" value="PsdUridine_synth_RluC/D"/>
</dbReference>